<dbReference type="SUPFAM" id="SSF103025">
    <property type="entry name" value="Folate-binding domain"/>
    <property type="match status" value="1"/>
</dbReference>
<dbReference type="PANTHER" id="PTHR43757">
    <property type="entry name" value="AMINOMETHYLTRANSFERASE"/>
    <property type="match status" value="1"/>
</dbReference>
<comment type="catalytic activity">
    <reaction evidence="6 7">
        <text>N(6)-[(R)-S(8)-aminomethyldihydrolipoyl]-L-lysyl-[protein] + (6S)-5,6,7,8-tetrahydrofolate = N(6)-[(R)-dihydrolipoyl]-L-lysyl-[protein] + (6R)-5,10-methylene-5,6,7,8-tetrahydrofolate + NH4(+)</text>
        <dbReference type="Rhea" id="RHEA:16945"/>
        <dbReference type="Rhea" id="RHEA-COMP:10475"/>
        <dbReference type="Rhea" id="RHEA-COMP:10492"/>
        <dbReference type="ChEBI" id="CHEBI:15636"/>
        <dbReference type="ChEBI" id="CHEBI:28938"/>
        <dbReference type="ChEBI" id="CHEBI:57453"/>
        <dbReference type="ChEBI" id="CHEBI:83100"/>
        <dbReference type="ChEBI" id="CHEBI:83143"/>
        <dbReference type="EC" id="2.1.2.10"/>
    </reaction>
</comment>
<evidence type="ECO:0000256" key="2">
    <source>
        <dbReference type="ARBA" id="ARBA00012616"/>
    </source>
</evidence>
<evidence type="ECO:0000313" key="11">
    <source>
        <dbReference type="EMBL" id="ABS76977.1"/>
    </source>
</evidence>
<feature type="binding site" evidence="8">
    <location>
        <position position="218"/>
    </location>
    <ligand>
        <name>substrate</name>
    </ligand>
</feature>
<feature type="domain" description="GCVT N-terminal" evidence="9">
    <location>
        <begin position="27"/>
        <end position="280"/>
    </location>
</feature>
<dbReference type="Pfam" id="PF08669">
    <property type="entry name" value="GCV_T_C"/>
    <property type="match status" value="1"/>
</dbReference>
<dbReference type="Gene3D" id="3.30.1360.120">
    <property type="entry name" value="Probable tRNA modification gtpase trme, domain 1"/>
    <property type="match status" value="1"/>
</dbReference>
<dbReference type="EMBL" id="CP000733">
    <property type="protein sequence ID" value="ABS76977.1"/>
    <property type="molecule type" value="Genomic_DNA"/>
</dbReference>
<keyword evidence="3 7" id="KW-0032">Aminotransferase</keyword>
<dbReference type="GO" id="GO:0004047">
    <property type="term" value="F:aminomethyltransferase activity"/>
    <property type="evidence" value="ECO:0007669"/>
    <property type="project" value="UniProtKB-UniRule"/>
</dbReference>
<comment type="function">
    <text evidence="7">The glycine cleavage system catalyzes the degradation of glycine.</text>
</comment>
<evidence type="ECO:0000256" key="6">
    <source>
        <dbReference type="ARBA" id="ARBA00047665"/>
    </source>
</evidence>
<dbReference type="Gene3D" id="4.10.1250.10">
    <property type="entry name" value="Aminomethyltransferase fragment"/>
    <property type="match status" value="1"/>
</dbReference>
<evidence type="ECO:0000313" key="12">
    <source>
        <dbReference type="Proteomes" id="UP000008555"/>
    </source>
</evidence>
<evidence type="ECO:0000259" key="10">
    <source>
        <dbReference type="Pfam" id="PF08669"/>
    </source>
</evidence>
<organism evidence="11 12">
    <name type="scientific">Coxiella burnetii (strain Dugway 5J108-111)</name>
    <dbReference type="NCBI Taxonomy" id="434922"/>
    <lineage>
        <taxon>Bacteria</taxon>
        <taxon>Pseudomonadati</taxon>
        <taxon>Pseudomonadota</taxon>
        <taxon>Gammaproteobacteria</taxon>
        <taxon>Legionellales</taxon>
        <taxon>Coxiellaceae</taxon>
        <taxon>Coxiella</taxon>
    </lineage>
</organism>
<dbReference type="GO" id="GO:0005960">
    <property type="term" value="C:glycine cleavage complex"/>
    <property type="evidence" value="ECO:0007669"/>
    <property type="project" value="InterPro"/>
</dbReference>
<proteinExistence type="inferred from homology"/>
<dbReference type="NCBIfam" id="NF001567">
    <property type="entry name" value="PRK00389.1"/>
    <property type="match status" value="1"/>
</dbReference>
<dbReference type="Pfam" id="PF01571">
    <property type="entry name" value="GCV_T"/>
    <property type="match status" value="1"/>
</dbReference>
<keyword evidence="4 7" id="KW-0808">Transferase</keyword>
<protein>
    <recommendedName>
        <fullName evidence="2 7">Aminomethyltransferase</fullName>
        <ecNumber evidence="2 7">2.1.2.10</ecNumber>
    </recommendedName>
    <alternativeName>
        <fullName evidence="5 7">Glycine cleavage system T protein</fullName>
    </alternativeName>
</protein>
<dbReference type="FunFam" id="2.40.30.110:FF:000001">
    <property type="entry name" value="Aminomethyltransferase"/>
    <property type="match status" value="1"/>
</dbReference>
<sequence>MNCEVFAWHKRASSLIISSHMARHSPLYEEHAKAKAHFVDFAGWEMPLHYGSQIEEHHQVRQRAGIFDVSHMGVIDLEGEEATAFLRYLLANDVAKLSDVGRALYTCMLNPQGGVIDDLIVYRVAPTGYRLVVNAATRDKDIAWIKEKGAGYKVSISERPEMCILAVQGPQAIAAAKSIFDEALYAQLEALKPFHFISSPTRDLQIARTGYTGEDGLEIIVPASRATDLWARFVHQGVKPCGLGARDTLRLEAGLNLYGTDMDETTSPLISNLSWTVSWNDADRNFIGRRALEKQLDENVKERLIGLVMEEPGVLRNHQKVWLTEDGEGIITSGGFSPTLGHAIALARVPVGEVEKATVERRGKKIPVKIIKPPFVRRGKKTF</sequence>
<dbReference type="GO" id="GO:0008483">
    <property type="term" value="F:transaminase activity"/>
    <property type="evidence" value="ECO:0007669"/>
    <property type="project" value="UniProtKB-KW"/>
</dbReference>
<dbReference type="PANTHER" id="PTHR43757:SF2">
    <property type="entry name" value="AMINOMETHYLTRANSFERASE, MITOCHONDRIAL"/>
    <property type="match status" value="1"/>
</dbReference>
<dbReference type="InterPro" id="IPR013977">
    <property type="entry name" value="GcvT_C"/>
</dbReference>
<gene>
    <name evidence="7 11" type="primary">gcvT</name>
    <name evidence="11" type="ordered locus">CBUD_0289</name>
</gene>
<evidence type="ECO:0000256" key="3">
    <source>
        <dbReference type="ARBA" id="ARBA00022576"/>
    </source>
</evidence>
<dbReference type="NCBIfam" id="TIGR00528">
    <property type="entry name" value="gcvT"/>
    <property type="match status" value="1"/>
</dbReference>
<feature type="domain" description="Aminomethyltransferase C-terminal" evidence="10">
    <location>
        <begin position="303"/>
        <end position="376"/>
    </location>
</feature>
<dbReference type="HAMAP" id="MF_00259">
    <property type="entry name" value="GcvT"/>
    <property type="match status" value="1"/>
</dbReference>
<dbReference type="HOGENOM" id="CLU_007884_10_2_6"/>
<dbReference type="GO" id="GO:0019464">
    <property type="term" value="P:glycine decarboxylation via glycine cleavage system"/>
    <property type="evidence" value="ECO:0007669"/>
    <property type="project" value="UniProtKB-UniRule"/>
</dbReference>
<accession>A9KC17</accession>
<evidence type="ECO:0000256" key="4">
    <source>
        <dbReference type="ARBA" id="ARBA00022679"/>
    </source>
</evidence>
<dbReference type="PIRSF" id="PIRSF006487">
    <property type="entry name" value="GcvT"/>
    <property type="match status" value="1"/>
</dbReference>
<dbReference type="KEGG" id="cbd:CBUD_0289"/>
<comment type="subunit">
    <text evidence="7">The glycine cleavage system is composed of four proteins: P, T, L and H.</text>
</comment>
<dbReference type="AlphaFoldDB" id="A9KC17"/>
<reference evidence="11 12" key="1">
    <citation type="journal article" date="2009" name="Infect. Immun.">
        <title>Comparative genomics reveal extensive transposon-mediated genomic plasticity and diversity among potential effector proteins within the genus Coxiella.</title>
        <authorList>
            <person name="Beare P.A."/>
            <person name="Unsworth N."/>
            <person name="Andoh M."/>
            <person name="Voth D.E."/>
            <person name="Omsland A."/>
            <person name="Gilk S.D."/>
            <person name="Williams K.P."/>
            <person name="Sobral B.W."/>
            <person name="Kupko J.J.III."/>
            <person name="Porcella S.F."/>
            <person name="Samuel J.E."/>
            <person name="Heinzen R.A."/>
        </authorList>
    </citation>
    <scope>NUCLEOTIDE SEQUENCE [LARGE SCALE GENOMIC DNA]</scope>
    <source>
        <strain evidence="11 12">Dugway 5J108-111</strain>
    </source>
</reference>
<comment type="similarity">
    <text evidence="1 7">Belongs to the GcvT family.</text>
</comment>
<dbReference type="FunFam" id="3.30.70.1400:FF:000001">
    <property type="entry name" value="Aminomethyltransferase"/>
    <property type="match status" value="1"/>
</dbReference>
<dbReference type="SUPFAM" id="SSF101790">
    <property type="entry name" value="Aminomethyltransferase beta-barrel domain"/>
    <property type="match status" value="1"/>
</dbReference>
<dbReference type="InterPro" id="IPR006222">
    <property type="entry name" value="GCVT_N"/>
</dbReference>
<dbReference type="Gene3D" id="3.30.70.1400">
    <property type="entry name" value="Aminomethyltransferase beta-barrel domains"/>
    <property type="match status" value="1"/>
</dbReference>
<dbReference type="Proteomes" id="UP000008555">
    <property type="component" value="Chromosome"/>
</dbReference>
<dbReference type="InterPro" id="IPR022903">
    <property type="entry name" value="GcvT_bac"/>
</dbReference>
<dbReference type="InterPro" id="IPR027266">
    <property type="entry name" value="TrmE/GcvT-like"/>
</dbReference>
<dbReference type="EC" id="2.1.2.10" evidence="2 7"/>
<evidence type="ECO:0000256" key="5">
    <source>
        <dbReference type="ARBA" id="ARBA00031395"/>
    </source>
</evidence>
<dbReference type="InterPro" id="IPR006223">
    <property type="entry name" value="GcvT"/>
</dbReference>
<evidence type="ECO:0000256" key="1">
    <source>
        <dbReference type="ARBA" id="ARBA00008609"/>
    </source>
</evidence>
<name>A9KC17_COXBN</name>
<dbReference type="Gene3D" id="2.40.30.110">
    <property type="entry name" value="Aminomethyltransferase beta-barrel domains"/>
    <property type="match status" value="1"/>
</dbReference>
<evidence type="ECO:0000259" key="9">
    <source>
        <dbReference type="Pfam" id="PF01571"/>
    </source>
</evidence>
<evidence type="ECO:0000256" key="8">
    <source>
        <dbReference type="PIRSR" id="PIRSR006487-1"/>
    </source>
</evidence>
<dbReference type="RefSeq" id="WP_005770506.1">
    <property type="nucleotide sequence ID" value="NC_009727.1"/>
</dbReference>
<dbReference type="FunFam" id="4.10.1250.10:FF:000001">
    <property type="entry name" value="Aminomethyltransferase"/>
    <property type="match status" value="1"/>
</dbReference>
<dbReference type="InterPro" id="IPR029043">
    <property type="entry name" value="GcvT/YgfZ_C"/>
</dbReference>
<evidence type="ECO:0000256" key="7">
    <source>
        <dbReference type="HAMAP-Rule" id="MF_00259"/>
    </source>
</evidence>
<dbReference type="GO" id="GO:0005829">
    <property type="term" value="C:cytosol"/>
    <property type="evidence" value="ECO:0007669"/>
    <property type="project" value="TreeGrafter"/>
</dbReference>
<dbReference type="InterPro" id="IPR028896">
    <property type="entry name" value="GcvT/YgfZ/DmdA"/>
</dbReference>